<keyword evidence="4 9" id="KW-0813">Transport</keyword>
<dbReference type="PANTHER" id="PTHR33514:SF13">
    <property type="entry name" value="PROTEIN ABCI12, CHLOROPLASTIC"/>
    <property type="match status" value="1"/>
</dbReference>
<comment type="similarity">
    <text evidence="2 9">Belongs to the energy-coupling factor EcfT family.</text>
</comment>
<protein>
    <recommendedName>
        <fullName evidence="3 9">Energy-coupling factor transporter transmembrane protein EcfT</fullName>
        <shortName evidence="9">ECF transporter T component EcfT</shortName>
    </recommendedName>
</protein>
<evidence type="ECO:0000256" key="2">
    <source>
        <dbReference type="ARBA" id="ARBA00005660"/>
    </source>
</evidence>
<name>A0A419SFV5_9BACL</name>
<evidence type="ECO:0000256" key="4">
    <source>
        <dbReference type="ARBA" id="ARBA00022448"/>
    </source>
</evidence>
<dbReference type="AlphaFoldDB" id="A0A419SFV5"/>
<evidence type="ECO:0000256" key="7">
    <source>
        <dbReference type="ARBA" id="ARBA00022989"/>
    </source>
</evidence>
<comment type="subunit">
    <text evidence="9">Forms a stable energy-coupling factor (ECF) transporter complex composed of 2 membrane-embedded substrate-binding proteins (S component), 2 ATP-binding proteins (A component) and 2 transmembrane proteins (T component).</text>
</comment>
<dbReference type="InterPro" id="IPR024919">
    <property type="entry name" value="EcfT"/>
</dbReference>
<reference evidence="10 11" key="1">
    <citation type="submission" date="2016-08" db="EMBL/GenBank/DDBJ databases">
        <title>Novel Firmicute Genomes.</title>
        <authorList>
            <person name="Poppleton D.I."/>
            <person name="Gribaldo S."/>
        </authorList>
    </citation>
    <scope>NUCLEOTIDE SEQUENCE [LARGE SCALE GENOMIC DNA]</scope>
    <source>
        <strain evidence="10 11">RAOx-1</strain>
    </source>
</reference>
<feature type="transmembrane region" description="Helical" evidence="9">
    <location>
        <begin position="152"/>
        <end position="170"/>
    </location>
</feature>
<evidence type="ECO:0000256" key="1">
    <source>
        <dbReference type="ARBA" id="ARBA00004651"/>
    </source>
</evidence>
<keyword evidence="7 9" id="KW-1133">Transmembrane helix</keyword>
<evidence type="ECO:0000313" key="10">
    <source>
        <dbReference type="EMBL" id="RKD22673.1"/>
    </source>
</evidence>
<sequence>MNFLNQIPIGQYLQGQSFIHRLDPRSKLLFLLLFVGLVFGANEVSVYLTLIGFSLFSILLTKIPLTYIGRSIKPILWIILFTALIHVFMTKGGETLFTWKWIEIHEEGARQAVFISIRFILLIVMASLLTLTTSPIDLTDGIESLLHPFTRFGLPAHELAMMMSIALRFIPTIIEETDKIIKAQVSRGADFESGNVLKRAKHMIPLLIPLFVSTFRRAEELALAMEARGYRGGEGRTKLRELRWSRRDLALLFFSVILILLFIIFKGWFNAII</sequence>
<keyword evidence="6 9" id="KW-0812">Transmembrane</keyword>
<dbReference type="OrthoDB" id="8075495at2"/>
<comment type="caution">
    <text evidence="10">The sequence shown here is derived from an EMBL/GenBank/DDBJ whole genome shotgun (WGS) entry which is preliminary data.</text>
</comment>
<dbReference type="RefSeq" id="WP_120190150.1">
    <property type="nucleotide sequence ID" value="NZ_MCHY01000009.1"/>
</dbReference>
<accession>A0A419SFV5</accession>
<dbReference type="Proteomes" id="UP000284219">
    <property type="component" value="Unassembled WGS sequence"/>
</dbReference>
<feature type="transmembrane region" description="Helical" evidence="9">
    <location>
        <begin position="249"/>
        <end position="269"/>
    </location>
</feature>
<proteinExistence type="inferred from homology"/>
<evidence type="ECO:0000256" key="6">
    <source>
        <dbReference type="ARBA" id="ARBA00022692"/>
    </source>
</evidence>
<dbReference type="Pfam" id="PF02361">
    <property type="entry name" value="CbiQ"/>
    <property type="match status" value="1"/>
</dbReference>
<comment type="function">
    <text evidence="9">Transmembrane (T) component of an energy-coupling factor (ECF) ABC-transporter complex. Unlike classic ABC transporters this ECF transporter provides the energy necessary to transport a number of different substrates.</text>
</comment>
<keyword evidence="5 9" id="KW-1003">Cell membrane</keyword>
<organism evidence="10 11">
    <name type="scientific">Ammoniphilus oxalaticus</name>
    <dbReference type="NCBI Taxonomy" id="66863"/>
    <lineage>
        <taxon>Bacteria</taxon>
        <taxon>Bacillati</taxon>
        <taxon>Bacillota</taxon>
        <taxon>Bacilli</taxon>
        <taxon>Bacillales</taxon>
        <taxon>Paenibacillaceae</taxon>
        <taxon>Aneurinibacillus group</taxon>
        <taxon>Ammoniphilus</taxon>
    </lineage>
</organism>
<dbReference type="HAMAP" id="MF_01461">
    <property type="entry name" value="EcfT"/>
    <property type="match status" value="1"/>
</dbReference>
<dbReference type="CDD" id="cd16914">
    <property type="entry name" value="EcfT"/>
    <property type="match status" value="1"/>
</dbReference>
<evidence type="ECO:0000256" key="3">
    <source>
        <dbReference type="ARBA" id="ARBA00014042"/>
    </source>
</evidence>
<gene>
    <name evidence="9" type="primary">ecfT</name>
    <name evidence="10" type="ORF">BEP19_10480</name>
</gene>
<feature type="transmembrane region" description="Helical" evidence="9">
    <location>
        <begin position="72"/>
        <end position="90"/>
    </location>
</feature>
<feature type="transmembrane region" description="Helical" evidence="9">
    <location>
        <begin position="111"/>
        <end position="132"/>
    </location>
</feature>
<dbReference type="GO" id="GO:0005886">
    <property type="term" value="C:plasma membrane"/>
    <property type="evidence" value="ECO:0007669"/>
    <property type="project" value="UniProtKB-SubCell"/>
</dbReference>
<dbReference type="EMBL" id="MCHY01000009">
    <property type="protein sequence ID" value="RKD22673.1"/>
    <property type="molecule type" value="Genomic_DNA"/>
</dbReference>
<evidence type="ECO:0000256" key="8">
    <source>
        <dbReference type="ARBA" id="ARBA00023136"/>
    </source>
</evidence>
<comment type="subcellular location">
    <subcellularLocation>
        <location evidence="1 9">Cell membrane</location>
        <topology evidence="1 9">Multi-pass membrane protein</topology>
    </subcellularLocation>
</comment>
<keyword evidence="11" id="KW-1185">Reference proteome</keyword>
<dbReference type="GO" id="GO:0022857">
    <property type="term" value="F:transmembrane transporter activity"/>
    <property type="evidence" value="ECO:0007669"/>
    <property type="project" value="UniProtKB-UniRule"/>
</dbReference>
<evidence type="ECO:0000256" key="9">
    <source>
        <dbReference type="HAMAP-Rule" id="MF_01461"/>
    </source>
</evidence>
<dbReference type="PANTHER" id="PTHR33514">
    <property type="entry name" value="PROTEIN ABCI12, CHLOROPLASTIC"/>
    <property type="match status" value="1"/>
</dbReference>
<evidence type="ECO:0000256" key="5">
    <source>
        <dbReference type="ARBA" id="ARBA00022475"/>
    </source>
</evidence>
<keyword evidence="8 9" id="KW-0472">Membrane</keyword>
<dbReference type="InterPro" id="IPR003339">
    <property type="entry name" value="ABC/ECF_trnsptr_transmembrane"/>
</dbReference>
<feature type="transmembrane region" description="Helical" evidence="9">
    <location>
        <begin position="28"/>
        <end position="60"/>
    </location>
</feature>
<evidence type="ECO:0000313" key="11">
    <source>
        <dbReference type="Proteomes" id="UP000284219"/>
    </source>
</evidence>